<dbReference type="PIRSF" id="PIRSF001220">
    <property type="entry name" value="L-ASNase_gatD"/>
    <property type="match status" value="1"/>
</dbReference>
<organism evidence="4 5">
    <name type="scientific">Frateuria aurantia (strain ATCC 33424 / DSM 6220 / KCTC 2777 / LMG 1558 / NBRC 3245 / NCIMB 13370)</name>
    <name type="common">Acetobacter aurantius</name>
    <dbReference type="NCBI Taxonomy" id="767434"/>
    <lineage>
        <taxon>Bacteria</taxon>
        <taxon>Pseudomonadati</taxon>
        <taxon>Pseudomonadota</taxon>
        <taxon>Gammaproteobacteria</taxon>
        <taxon>Lysobacterales</taxon>
        <taxon>Rhodanobacteraceae</taxon>
        <taxon>Frateuria</taxon>
    </lineage>
</organism>
<dbReference type="GO" id="GO:0004067">
    <property type="term" value="F:asparaginase activity"/>
    <property type="evidence" value="ECO:0007669"/>
    <property type="project" value="UniProtKB-UniRule"/>
</dbReference>
<feature type="domain" description="L-asparaginase N-terminal" evidence="3">
    <location>
        <begin position="4"/>
        <end position="154"/>
    </location>
</feature>
<name>H8KZX5_FRAAD</name>
<dbReference type="PROSITE" id="PS51732">
    <property type="entry name" value="ASN_GLN_ASE_3"/>
    <property type="match status" value="1"/>
</dbReference>
<dbReference type="PANTHER" id="PTHR11707">
    <property type="entry name" value="L-ASPARAGINASE"/>
    <property type="match status" value="1"/>
</dbReference>
<sequence>MQQLAIITTGGTIDKIYFDDKSDYKIGAPQISDILGQFGVAFDYEVHALMRKDSLHITDEDRAQILATVKAIPQDRILITHGTDSMVETARVLQAVTDKTIVLTGALNPARFMGSDAVFNIGCAVSAVQLLPPGVHIAMNGRIWDPLSVRKNREANRFEEA</sequence>
<dbReference type="GO" id="GO:0016740">
    <property type="term" value="F:transferase activity"/>
    <property type="evidence" value="ECO:0007669"/>
    <property type="project" value="UniProtKB-KW"/>
</dbReference>
<proteinExistence type="predicted"/>
<evidence type="ECO:0000259" key="3">
    <source>
        <dbReference type="Pfam" id="PF00710"/>
    </source>
</evidence>
<dbReference type="eggNOG" id="COG0252">
    <property type="taxonomic scope" value="Bacteria"/>
</dbReference>
<dbReference type="PIRSF" id="PIRSF500176">
    <property type="entry name" value="L_ASNase"/>
    <property type="match status" value="1"/>
</dbReference>
<keyword evidence="4" id="KW-0808">Transferase</keyword>
<dbReference type="InterPro" id="IPR027474">
    <property type="entry name" value="L-asparaginase_N"/>
</dbReference>
<dbReference type="InterPro" id="IPR037152">
    <property type="entry name" value="L-asparaginase_N_sf"/>
</dbReference>
<dbReference type="InterPro" id="IPR006034">
    <property type="entry name" value="Asparaginase/glutaminase-like"/>
</dbReference>
<dbReference type="HOGENOM" id="CLU_019134_4_2_6"/>
<dbReference type="SUPFAM" id="SSF53774">
    <property type="entry name" value="Glutaminase/Asparaginase"/>
    <property type="match status" value="1"/>
</dbReference>
<dbReference type="KEGG" id="fau:Fraau_0785"/>
<evidence type="ECO:0000256" key="1">
    <source>
        <dbReference type="PIRSR" id="PIRSR001220-1"/>
    </source>
</evidence>
<accession>H8KZX5</accession>
<feature type="binding site" evidence="2">
    <location>
        <position position="54"/>
    </location>
    <ligand>
        <name>substrate</name>
    </ligand>
</feature>
<dbReference type="OrthoDB" id="9788068at2"/>
<gene>
    <name evidence="4" type="ordered locus">Fraau_0785</name>
</gene>
<evidence type="ECO:0000313" key="4">
    <source>
        <dbReference type="EMBL" id="AFC85256.1"/>
    </source>
</evidence>
<evidence type="ECO:0000256" key="2">
    <source>
        <dbReference type="PIRSR" id="PIRSR001220-2"/>
    </source>
</evidence>
<reference evidence="4" key="1">
    <citation type="submission" date="2012-02" db="EMBL/GenBank/DDBJ databases">
        <title>The complete genome of Frateuria aurantia DSM 6220.</title>
        <authorList>
            <consortium name="US DOE Joint Genome Institute (JGI-PGF)"/>
            <person name="Lucas S."/>
            <person name="Copeland A."/>
            <person name="Lapidus A."/>
            <person name="Glavina del Rio T."/>
            <person name="Dalin E."/>
            <person name="Tice H."/>
            <person name="Bruce D."/>
            <person name="Goodwin L."/>
            <person name="Pitluck S."/>
            <person name="Peters L."/>
            <person name="Ovchinnikova G."/>
            <person name="Teshima H."/>
            <person name="Kyrpides N."/>
            <person name="Mavromatis K."/>
            <person name="Ivanova N."/>
            <person name="Brettin T."/>
            <person name="Detter J.C."/>
            <person name="Han C."/>
            <person name="Larimer F."/>
            <person name="Land M."/>
            <person name="Hauser L."/>
            <person name="Markowitz V."/>
            <person name="Cheng J.-F."/>
            <person name="Hugenholtz P."/>
            <person name="Woyke T."/>
            <person name="Wu D."/>
            <person name="Brambilla E."/>
            <person name="Klenk H.-P."/>
            <person name="Eisen J.A."/>
        </authorList>
    </citation>
    <scope>NUCLEOTIDE SEQUENCE</scope>
    <source>
        <strain evidence="4">DSM 6220</strain>
    </source>
</reference>
<dbReference type="STRING" id="767434.Fraau_0785"/>
<dbReference type="InterPro" id="IPR036152">
    <property type="entry name" value="Asp/glu_Ase-like_sf"/>
</dbReference>
<dbReference type="PRINTS" id="PR00139">
    <property type="entry name" value="ASNGLNASE"/>
</dbReference>
<dbReference type="AlphaFoldDB" id="H8KZX5"/>
<feature type="active site" description="O-isoaspartyl threonine intermediate" evidence="1">
    <location>
        <position position="12"/>
    </location>
</feature>
<protein>
    <submittedName>
        <fullName evidence="4">L-asparaginase/GlutRNAGln amidotransferase subunit D</fullName>
    </submittedName>
</protein>
<evidence type="ECO:0000313" key="5">
    <source>
        <dbReference type="Proteomes" id="UP000005234"/>
    </source>
</evidence>
<dbReference type="Pfam" id="PF00710">
    <property type="entry name" value="Asparaginase"/>
    <property type="match status" value="1"/>
</dbReference>
<dbReference type="RefSeq" id="WP_014402262.1">
    <property type="nucleotide sequence ID" value="NC_017033.1"/>
</dbReference>
<dbReference type="PANTHER" id="PTHR11707:SF28">
    <property type="entry name" value="60 KDA LYSOPHOSPHOLIPASE"/>
    <property type="match status" value="1"/>
</dbReference>
<keyword evidence="5" id="KW-1185">Reference proteome</keyword>
<dbReference type="EMBL" id="CP003350">
    <property type="protein sequence ID" value="AFC85256.1"/>
    <property type="molecule type" value="Genomic_DNA"/>
</dbReference>
<feature type="binding site" evidence="2">
    <location>
        <begin position="83"/>
        <end position="84"/>
    </location>
    <ligand>
        <name>substrate</name>
    </ligand>
</feature>
<dbReference type="Gene3D" id="3.40.50.1170">
    <property type="entry name" value="L-asparaginase, N-terminal domain"/>
    <property type="match status" value="1"/>
</dbReference>
<dbReference type="Proteomes" id="UP000005234">
    <property type="component" value="Chromosome"/>
</dbReference>